<evidence type="ECO:0000256" key="2">
    <source>
        <dbReference type="ARBA" id="ARBA00022692"/>
    </source>
</evidence>
<dbReference type="Pfam" id="PF10176">
    <property type="entry name" value="NEDD4_Bsd2"/>
    <property type="match status" value="1"/>
</dbReference>
<dbReference type="OrthoDB" id="10003116at2759"/>
<dbReference type="CDD" id="cd22212">
    <property type="entry name" value="NDFIP-like"/>
    <property type="match status" value="1"/>
</dbReference>
<dbReference type="GO" id="GO:0030001">
    <property type="term" value="P:metal ion transport"/>
    <property type="evidence" value="ECO:0007669"/>
    <property type="project" value="InterPro"/>
</dbReference>
<keyword evidence="7" id="KW-1185">Reference proteome</keyword>
<dbReference type="GO" id="GO:0006511">
    <property type="term" value="P:ubiquitin-dependent protein catabolic process"/>
    <property type="evidence" value="ECO:0007669"/>
    <property type="project" value="TreeGrafter"/>
</dbReference>
<evidence type="ECO:0000313" key="6">
    <source>
        <dbReference type="EMBL" id="KAH3832473.1"/>
    </source>
</evidence>
<dbReference type="GO" id="GO:0005794">
    <property type="term" value="C:Golgi apparatus"/>
    <property type="evidence" value="ECO:0007669"/>
    <property type="project" value="TreeGrafter"/>
</dbReference>
<dbReference type="AlphaFoldDB" id="A0A9D4K3S7"/>
<dbReference type="GO" id="GO:0007034">
    <property type="term" value="P:vacuolar transport"/>
    <property type="evidence" value="ECO:0007669"/>
    <property type="project" value="InterPro"/>
</dbReference>
<dbReference type="GO" id="GO:0031398">
    <property type="term" value="P:positive regulation of protein ubiquitination"/>
    <property type="evidence" value="ECO:0007669"/>
    <property type="project" value="TreeGrafter"/>
</dbReference>
<reference evidence="6" key="2">
    <citation type="submission" date="2020-11" db="EMBL/GenBank/DDBJ databases">
        <authorList>
            <person name="McCartney M.A."/>
            <person name="Auch B."/>
            <person name="Kono T."/>
            <person name="Mallez S."/>
            <person name="Becker A."/>
            <person name="Gohl D.M."/>
            <person name="Silverstein K.A.T."/>
            <person name="Koren S."/>
            <person name="Bechman K.B."/>
            <person name="Herman A."/>
            <person name="Abrahante J.E."/>
            <person name="Garbe J."/>
        </authorList>
    </citation>
    <scope>NUCLEOTIDE SEQUENCE</scope>
    <source>
        <strain evidence="6">Duluth1</strain>
        <tissue evidence="6">Whole animal</tissue>
    </source>
</reference>
<dbReference type="InterPro" id="IPR019325">
    <property type="entry name" value="NEDD4/Bsd2"/>
</dbReference>
<sequence>MDRRNIRYEVLSGEDERVPAEPVVLAMVVPLAGDQHLAPPHSDEIPSTKLPSYQEATTLPSYEEAERSKAAEALRDGEGVRQRDLEASNLSEVAVGTDGMFLCTFILSFLFNWIGFLFSVCLVQTIAGRCGALSGLGLGIVKWVAIIKHNQWAAGYADQESWVWWLLIFCGFMIFIRGAVEYARFKFEWNRVRIQVRSYRLF</sequence>
<comment type="subcellular location">
    <subcellularLocation>
        <location evidence="1">Membrane</location>
        <topology evidence="1">Multi-pass membrane protein</topology>
    </subcellularLocation>
</comment>
<accession>A0A9D4K3S7</accession>
<evidence type="ECO:0000256" key="3">
    <source>
        <dbReference type="ARBA" id="ARBA00022989"/>
    </source>
</evidence>
<feature type="transmembrane region" description="Helical" evidence="5">
    <location>
        <begin position="162"/>
        <end position="180"/>
    </location>
</feature>
<dbReference type="GO" id="GO:0016020">
    <property type="term" value="C:membrane"/>
    <property type="evidence" value="ECO:0007669"/>
    <property type="project" value="UniProtKB-SubCell"/>
</dbReference>
<protein>
    <submittedName>
        <fullName evidence="6">Uncharacterized protein</fullName>
    </submittedName>
</protein>
<keyword evidence="3 5" id="KW-1133">Transmembrane helix</keyword>
<keyword evidence="4 5" id="KW-0472">Membrane</keyword>
<keyword evidence="2 5" id="KW-0812">Transmembrane</keyword>
<dbReference type="GO" id="GO:0048471">
    <property type="term" value="C:perinuclear region of cytoplasm"/>
    <property type="evidence" value="ECO:0007669"/>
    <property type="project" value="TreeGrafter"/>
</dbReference>
<comment type="caution">
    <text evidence="6">The sequence shown here is derived from an EMBL/GenBank/DDBJ whole genome shotgun (WGS) entry which is preliminary data.</text>
</comment>
<dbReference type="PANTHER" id="PTHR13396:SF5">
    <property type="entry name" value="NEDD4 FAMILY INTERACTING PROTEIN"/>
    <property type="match status" value="1"/>
</dbReference>
<organism evidence="6 7">
    <name type="scientific">Dreissena polymorpha</name>
    <name type="common">Zebra mussel</name>
    <name type="synonym">Mytilus polymorpha</name>
    <dbReference type="NCBI Taxonomy" id="45954"/>
    <lineage>
        <taxon>Eukaryota</taxon>
        <taxon>Metazoa</taxon>
        <taxon>Spiralia</taxon>
        <taxon>Lophotrochozoa</taxon>
        <taxon>Mollusca</taxon>
        <taxon>Bivalvia</taxon>
        <taxon>Autobranchia</taxon>
        <taxon>Heteroconchia</taxon>
        <taxon>Euheterodonta</taxon>
        <taxon>Imparidentia</taxon>
        <taxon>Neoheterodontei</taxon>
        <taxon>Myida</taxon>
        <taxon>Dreissenoidea</taxon>
        <taxon>Dreissenidae</taxon>
        <taxon>Dreissena</taxon>
    </lineage>
</organism>
<evidence type="ECO:0000256" key="5">
    <source>
        <dbReference type="SAM" id="Phobius"/>
    </source>
</evidence>
<name>A0A9D4K3S7_DREPO</name>
<evidence type="ECO:0000256" key="4">
    <source>
        <dbReference type="ARBA" id="ARBA00023136"/>
    </source>
</evidence>
<dbReference type="Proteomes" id="UP000828390">
    <property type="component" value="Unassembled WGS sequence"/>
</dbReference>
<dbReference type="GO" id="GO:0050699">
    <property type="term" value="F:WW domain binding"/>
    <property type="evidence" value="ECO:0007669"/>
    <property type="project" value="TreeGrafter"/>
</dbReference>
<dbReference type="GO" id="GO:0005783">
    <property type="term" value="C:endoplasmic reticulum"/>
    <property type="evidence" value="ECO:0007669"/>
    <property type="project" value="TreeGrafter"/>
</dbReference>
<gene>
    <name evidence="6" type="ORF">DPMN_105763</name>
</gene>
<evidence type="ECO:0000256" key="1">
    <source>
        <dbReference type="ARBA" id="ARBA00004141"/>
    </source>
</evidence>
<evidence type="ECO:0000313" key="7">
    <source>
        <dbReference type="Proteomes" id="UP000828390"/>
    </source>
</evidence>
<feature type="transmembrane region" description="Helical" evidence="5">
    <location>
        <begin position="99"/>
        <end position="123"/>
    </location>
</feature>
<dbReference type="PANTHER" id="PTHR13396">
    <property type="entry name" value="NEDD4 FAMILY INTERACTING PROTEIN 1/2"/>
    <property type="match status" value="1"/>
</dbReference>
<reference evidence="6" key="1">
    <citation type="journal article" date="2019" name="bioRxiv">
        <title>The Genome of the Zebra Mussel, Dreissena polymorpha: A Resource for Invasive Species Research.</title>
        <authorList>
            <person name="McCartney M.A."/>
            <person name="Auch B."/>
            <person name="Kono T."/>
            <person name="Mallez S."/>
            <person name="Zhang Y."/>
            <person name="Obille A."/>
            <person name="Becker A."/>
            <person name="Abrahante J.E."/>
            <person name="Garbe J."/>
            <person name="Badalamenti J.P."/>
            <person name="Herman A."/>
            <person name="Mangelson H."/>
            <person name="Liachko I."/>
            <person name="Sullivan S."/>
            <person name="Sone E.D."/>
            <person name="Koren S."/>
            <person name="Silverstein K.A.T."/>
            <person name="Beckman K.B."/>
            <person name="Gohl D.M."/>
        </authorList>
    </citation>
    <scope>NUCLEOTIDE SEQUENCE</scope>
    <source>
        <strain evidence="6">Duluth1</strain>
        <tissue evidence="6">Whole animal</tissue>
    </source>
</reference>
<proteinExistence type="predicted"/>
<dbReference type="EMBL" id="JAIWYP010000004">
    <property type="protein sequence ID" value="KAH3832473.1"/>
    <property type="molecule type" value="Genomic_DNA"/>
</dbReference>